<protein>
    <submittedName>
        <fullName evidence="2">Uncharacterized protein</fullName>
    </submittedName>
</protein>
<sequence>MLSEGEEEECRPLSWQSRGETRKSWRTSSRDHLQGNGVPSPVVGQIGVIRCVLLLHADYQTEARLNWASLHWALLAACAICCCRCHVHQRKTSRAVCVCKRERGIEERNVCIDVQSSLSLPSLFLLALHCSS</sequence>
<dbReference type="EMBL" id="JAHUTJ010053449">
    <property type="protein sequence ID" value="MED6285479.1"/>
    <property type="molecule type" value="Genomic_DNA"/>
</dbReference>
<proteinExistence type="predicted"/>
<name>A0ABU7EFS9_9TELE</name>
<feature type="compositionally biased region" description="Basic and acidic residues" evidence="1">
    <location>
        <begin position="20"/>
        <end position="33"/>
    </location>
</feature>
<accession>A0ABU7EFS9</accession>
<organism evidence="2 3">
    <name type="scientific">Characodon lateralis</name>
    <dbReference type="NCBI Taxonomy" id="208331"/>
    <lineage>
        <taxon>Eukaryota</taxon>
        <taxon>Metazoa</taxon>
        <taxon>Chordata</taxon>
        <taxon>Craniata</taxon>
        <taxon>Vertebrata</taxon>
        <taxon>Euteleostomi</taxon>
        <taxon>Actinopterygii</taxon>
        <taxon>Neopterygii</taxon>
        <taxon>Teleostei</taxon>
        <taxon>Neoteleostei</taxon>
        <taxon>Acanthomorphata</taxon>
        <taxon>Ovalentaria</taxon>
        <taxon>Atherinomorphae</taxon>
        <taxon>Cyprinodontiformes</taxon>
        <taxon>Goodeidae</taxon>
        <taxon>Characodon</taxon>
    </lineage>
</organism>
<reference evidence="2 3" key="1">
    <citation type="submission" date="2021-06" db="EMBL/GenBank/DDBJ databases">
        <authorList>
            <person name="Palmer J.M."/>
        </authorList>
    </citation>
    <scope>NUCLEOTIDE SEQUENCE [LARGE SCALE GENOMIC DNA]</scope>
    <source>
        <strain evidence="2 3">CL_MEX2019</strain>
        <tissue evidence="2">Muscle</tissue>
    </source>
</reference>
<feature type="region of interest" description="Disordered" evidence="1">
    <location>
        <begin position="20"/>
        <end position="40"/>
    </location>
</feature>
<evidence type="ECO:0000313" key="3">
    <source>
        <dbReference type="Proteomes" id="UP001352852"/>
    </source>
</evidence>
<keyword evidence="3" id="KW-1185">Reference proteome</keyword>
<evidence type="ECO:0000256" key="1">
    <source>
        <dbReference type="SAM" id="MobiDB-lite"/>
    </source>
</evidence>
<dbReference type="Proteomes" id="UP001352852">
    <property type="component" value="Unassembled WGS sequence"/>
</dbReference>
<evidence type="ECO:0000313" key="2">
    <source>
        <dbReference type="EMBL" id="MED6285479.1"/>
    </source>
</evidence>
<comment type="caution">
    <text evidence="2">The sequence shown here is derived from an EMBL/GenBank/DDBJ whole genome shotgun (WGS) entry which is preliminary data.</text>
</comment>
<gene>
    <name evidence="2" type="ORF">CHARACLAT_029717</name>
</gene>